<keyword evidence="1" id="KW-0560">Oxidoreductase</keyword>
<dbReference type="InterPro" id="IPR050523">
    <property type="entry name" value="AKR_Detox_Biosynth"/>
</dbReference>
<accession>A0ABS6TD24</accession>
<gene>
    <name evidence="3" type="ORF">KUA55_08885</name>
</gene>
<dbReference type="Proteomes" id="UP000774130">
    <property type="component" value="Unassembled WGS sequence"/>
</dbReference>
<keyword evidence="4" id="KW-1185">Reference proteome</keyword>
<protein>
    <submittedName>
        <fullName evidence="3">Aldo/keto reductase</fullName>
    </submittedName>
</protein>
<name>A0ABS6TD24_9ENTE</name>
<dbReference type="InterPro" id="IPR023210">
    <property type="entry name" value="NADP_OxRdtase_dom"/>
</dbReference>
<dbReference type="EMBL" id="JAHUZB010000003">
    <property type="protein sequence ID" value="MBV7390793.1"/>
    <property type="molecule type" value="Genomic_DNA"/>
</dbReference>
<evidence type="ECO:0000313" key="4">
    <source>
        <dbReference type="Proteomes" id="UP000774130"/>
    </source>
</evidence>
<comment type="caution">
    <text evidence="3">The sequence shown here is derived from an EMBL/GenBank/DDBJ whole genome shotgun (WGS) entry which is preliminary data.</text>
</comment>
<proteinExistence type="predicted"/>
<evidence type="ECO:0000259" key="2">
    <source>
        <dbReference type="Pfam" id="PF00248"/>
    </source>
</evidence>
<dbReference type="Pfam" id="PF00248">
    <property type="entry name" value="Aldo_ket_red"/>
    <property type="match status" value="1"/>
</dbReference>
<reference evidence="3 4" key="1">
    <citation type="submission" date="2021-06" db="EMBL/GenBank/DDBJ databases">
        <title>Enterococcus alishanensis sp. nov., a novel lactic acid bacterium isolated from fresh coffee beans.</title>
        <authorList>
            <person name="Chen Y.-S."/>
        </authorList>
    </citation>
    <scope>NUCLEOTIDE SEQUENCE [LARGE SCALE GENOMIC DNA]</scope>
    <source>
        <strain evidence="3 4">ALS3</strain>
    </source>
</reference>
<dbReference type="PANTHER" id="PTHR43364">
    <property type="entry name" value="NADH-SPECIFIC METHYLGLYOXAL REDUCTASE-RELATED"/>
    <property type="match status" value="1"/>
</dbReference>
<dbReference type="PANTHER" id="PTHR43364:SF4">
    <property type="entry name" value="NAD(P)-LINKED OXIDOREDUCTASE SUPERFAMILY PROTEIN"/>
    <property type="match status" value="1"/>
</dbReference>
<evidence type="ECO:0000313" key="3">
    <source>
        <dbReference type="EMBL" id="MBV7390793.1"/>
    </source>
</evidence>
<dbReference type="PROSITE" id="PS00062">
    <property type="entry name" value="ALDOKETO_REDUCTASE_2"/>
    <property type="match status" value="1"/>
</dbReference>
<dbReference type="RefSeq" id="WP_218325846.1">
    <property type="nucleotide sequence ID" value="NZ_JAHUZB010000003.1"/>
</dbReference>
<dbReference type="InterPro" id="IPR018170">
    <property type="entry name" value="Aldo/ket_reductase_CS"/>
</dbReference>
<organism evidence="3 4">
    <name type="scientific">Enterococcus alishanensis</name>
    <dbReference type="NCBI Taxonomy" id="1303817"/>
    <lineage>
        <taxon>Bacteria</taxon>
        <taxon>Bacillati</taxon>
        <taxon>Bacillota</taxon>
        <taxon>Bacilli</taxon>
        <taxon>Lactobacillales</taxon>
        <taxon>Enterococcaceae</taxon>
        <taxon>Enterococcus</taxon>
    </lineage>
</organism>
<feature type="domain" description="NADP-dependent oxidoreductase" evidence="2">
    <location>
        <begin position="15"/>
        <end position="310"/>
    </location>
</feature>
<evidence type="ECO:0000256" key="1">
    <source>
        <dbReference type="ARBA" id="ARBA00023002"/>
    </source>
</evidence>
<sequence length="314" mass="35660">MELRRFGGTELKLSPLGLGTWQFSNNVGIGARFWKDLSYEKMKEIVQFSLDQGINWLDTAEAYGNGTSEKNIGKILSELEPKPYLADKWWPFMRSAKSIGQTIDQRLELLQINQISLHQIHHPTSFSSIEKQMDQMCQLIQKNKIQYVGVSNFSANQMKKAEKYLRNAGAQLVSNQVRYNLIDRRIEDNGVLALAKELNVAIIAYSPLHQGLLTGKYHDNPQQLKQLFWLKKFQYGLTEKNLKKTQLLVDHLVELGQKHQKTPAQIALNWLINVQGETIFAIPGASSLGQVKQNVAATNFRLSQSEISSLSGFK</sequence>